<proteinExistence type="inferred from homology"/>
<keyword evidence="9" id="KW-0325">Glycoprotein</keyword>
<evidence type="ECO:0000313" key="12">
    <source>
        <dbReference type="EnsemblMetazoa" id="XP_030844340"/>
    </source>
</evidence>
<accession>A0A7M7P0J1</accession>
<evidence type="ECO:0000313" key="13">
    <source>
        <dbReference type="Proteomes" id="UP000007110"/>
    </source>
</evidence>
<dbReference type="AlphaFoldDB" id="A0A7M7P0J1"/>
<dbReference type="EnsemblMetazoa" id="XM_030988480">
    <property type="protein sequence ID" value="XP_030844340"/>
    <property type="gene ID" value="LOC115925158"/>
</dbReference>
<evidence type="ECO:0000256" key="7">
    <source>
        <dbReference type="ARBA" id="ARBA00023034"/>
    </source>
</evidence>
<evidence type="ECO:0000256" key="6">
    <source>
        <dbReference type="ARBA" id="ARBA00022989"/>
    </source>
</evidence>
<dbReference type="GO" id="GO:0009247">
    <property type="term" value="P:glycolipid biosynthetic process"/>
    <property type="evidence" value="ECO:0007669"/>
    <property type="project" value="InterPro"/>
</dbReference>
<evidence type="ECO:0000256" key="8">
    <source>
        <dbReference type="ARBA" id="ARBA00023136"/>
    </source>
</evidence>
<dbReference type="PANTHER" id="PTHR14647">
    <property type="entry name" value="GALACTOSE-3-O-SULFOTRANSFERASE"/>
    <property type="match status" value="1"/>
</dbReference>
<dbReference type="KEGG" id="spu:115925158"/>
<dbReference type="PANTHER" id="PTHR14647:SF86">
    <property type="entry name" value="GALACTOSE-3-O-SULFOTRANSFERASE"/>
    <property type="match status" value="1"/>
</dbReference>
<evidence type="ECO:0000256" key="3">
    <source>
        <dbReference type="ARBA" id="ARBA00022679"/>
    </source>
</evidence>
<evidence type="ECO:0000256" key="2">
    <source>
        <dbReference type="ARBA" id="ARBA00008124"/>
    </source>
</evidence>
<keyword evidence="8 11" id="KW-0472">Membrane</keyword>
<evidence type="ECO:0000256" key="4">
    <source>
        <dbReference type="ARBA" id="ARBA00022692"/>
    </source>
</evidence>
<dbReference type="OrthoDB" id="5963456at2759"/>
<dbReference type="Gene3D" id="3.40.50.300">
    <property type="entry name" value="P-loop containing nucleotide triphosphate hydrolases"/>
    <property type="match status" value="1"/>
</dbReference>
<keyword evidence="6 11" id="KW-1133">Transmembrane helix</keyword>
<comment type="similarity">
    <text evidence="2">Belongs to the galactose-3-O-sulfotransferase family.</text>
</comment>
<comment type="subcellular location">
    <subcellularLocation>
        <location evidence="1">Golgi apparatus membrane</location>
        <topology evidence="1">Single-pass type II membrane protein</topology>
    </subcellularLocation>
</comment>
<reference evidence="12" key="2">
    <citation type="submission" date="2021-01" db="UniProtKB">
        <authorList>
            <consortium name="EnsemblMetazoa"/>
        </authorList>
    </citation>
    <scope>IDENTIFICATION</scope>
</reference>
<sequence length="533" mass="61880">MRYYCKISPEKFIILSATLGIYILLLLLSFNKQTSTKPQELQERSANEPAKKLEWIGDRWLNNLQHQPVIHRTKNRLSKSVIPRNDVSHDASEDDRESSVSGDNAGYDHSSYAVFSHPFGRPAPNIRRIYPKDKSKSNIAFKPLSDSKIGVRRTSKRNRADTIPNRDDTDGASIIDEKIAFDSKEDHATCKPHSNIVYIKTHKTGSSTLQNIIYRYGDEKNLTFALPARDVYIQSVREFEPSSILPVRPGRQINIMANHVRFFYNDIKNLMPPDTKYITIIRKSSDQFRSMYTYFVMENTYKATLEQYSLNPEFFYQKYGSGKYKRHNGRDPTLFDLGMERSFSDDPKQVLDYIEFLDSKFHLVLIMEYFYESLILLKDLFCWDMRSLVHVHSKIKISLDPHSAVPSVEDERAADDVVKRLDWWNAGDVKLYDHFNKTLWKKIDAFGRTKMAAEVAELKAMCAKVKDQCMEGTRIREISRGSLKETGLAEYVVKKSQMNNGTCRRLAMIARVFLSHLRKKHITRFRQENSTTT</sequence>
<protein>
    <submittedName>
        <fullName evidence="12">Uncharacterized protein</fullName>
    </submittedName>
</protein>
<evidence type="ECO:0000256" key="1">
    <source>
        <dbReference type="ARBA" id="ARBA00004323"/>
    </source>
</evidence>
<keyword evidence="13" id="KW-1185">Reference proteome</keyword>
<evidence type="ECO:0000256" key="10">
    <source>
        <dbReference type="SAM" id="MobiDB-lite"/>
    </source>
</evidence>
<keyword evidence="5" id="KW-0735">Signal-anchor</keyword>
<dbReference type="SUPFAM" id="SSF52540">
    <property type="entry name" value="P-loop containing nucleoside triphosphate hydrolases"/>
    <property type="match status" value="1"/>
</dbReference>
<dbReference type="Pfam" id="PF06990">
    <property type="entry name" value="Gal-3-0_sulfotr"/>
    <property type="match status" value="1"/>
</dbReference>
<keyword evidence="7" id="KW-0333">Golgi apparatus</keyword>
<feature type="transmembrane region" description="Helical" evidence="11">
    <location>
        <begin position="12"/>
        <end position="30"/>
    </location>
</feature>
<feature type="region of interest" description="Disordered" evidence="10">
    <location>
        <begin position="75"/>
        <end position="103"/>
    </location>
</feature>
<dbReference type="InterPro" id="IPR027417">
    <property type="entry name" value="P-loop_NTPase"/>
</dbReference>
<dbReference type="GO" id="GO:0000139">
    <property type="term" value="C:Golgi membrane"/>
    <property type="evidence" value="ECO:0007669"/>
    <property type="project" value="UniProtKB-SubCell"/>
</dbReference>
<organism evidence="12 13">
    <name type="scientific">Strongylocentrotus purpuratus</name>
    <name type="common">Purple sea urchin</name>
    <dbReference type="NCBI Taxonomy" id="7668"/>
    <lineage>
        <taxon>Eukaryota</taxon>
        <taxon>Metazoa</taxon>
        <taxon>Echinodermata</taxon>
        <taxon>Eleutherozoa</taxon>
        <taxon>Echinozoa</taxon>
        <taxon>Echinoidea</taxon>
        <taxon>Euechinoidea</taxon>
        <taxon>Echinacea</taxon>
        <taxon>Camarodonta</taxon>
        <taxon>Echinidea</taxon>
        <taxon>Strongylocentrotidae</taxon>
        <taxon>Strongylocentrotus</taxon>
    </lineage>
</organism>
<keyword evidence="4 11" id="KW-0812">Transmembrane</keyword>
<dbReference type="InterPro" id="IPR009729">
    <property type="entry name" value="Gal-3-0_sulfotransfrase"/>
</dbReference>
<dbReference type="GeneID" id="115925158"/>
<keyword evidence="3" id="KW-0808">Transferase</keyword>
<evidence type="ECO:0000256" key="9">
    <source>
        <dbReference type="ARBA" id="ARBA00023180"/>
    </source>
</evidence>
<name>A0A7M7P0J1_STRPU</name>
<dbReference type="GO" id="GO:0008146">
    <property type="term" value="F:sulfotransferase activity"/>
    <property type="evidence" value="ECO:0000318"/>
    <property type="project" value="GO_Central"/>
</dbReference>
<dbReference type="GO" id="GO:0001733">
    <property type="term" value="F:galactosylceramide sulfotransferase activity"/>
    <property type="evidence" value="ECO:0007669"/>
    <property type="project" value="InterPro"/>
</dbReference>
<dbReference type="InParanoid" id="A0A7M7P0J1"/>
<evidence type="ECO:0000256" key="5">
    <source>
        <dbReference type="ARBA" id="ARBA00022968"/>
    </source>
</evidence>
<dbReference type="RefSeq" id="XP_030844340.1">
    <property type="nucleotide sequence ID" value="XM_030988480.1"/>
</dbReference>
<reference evidence="13" key="1">
    <citation type="submission" date="2015-02" db="EMBL/GenBank/DDBJ databases">
        <title>Genome sequencing for Strongylocentrotus purpuratus.</title>
        <authorList>
            <person name="Murali S."/>
            <person name="Liu Y."/>
            <person name="Vee V."/>
            <person name="English A."/>
            <person name="Wang M."/>
            <person name="Skinner E."/>
            <person name="Han Y."/>
            <person name="Muzny D.M."/>
            <person name="Worley K.C."/>
            <person name="Gibbs R.A."/>
        </authorList>
    </citation>
    <scope>NUCLEOTIDE SEQUENCE</scope>
</reference>
<dbReference type="Proteomes" id="UP000007110">
    <property type="component" value="Unassembled WGS sequence"/>
</dbReference>
<evidence type="ECO:0000256" key="11">
    <source>
        <dbReference type="SAM" id="Phobius"/>
    </source>
</evidence>